<protein>
    <submittedName>
        <fullName evidence="1">Uncharacterized protein</fullName>
    </submittedName>
</protein>
<proteinExistence type="predicted"/>
<sequence>MGDVSGNQHKHCGETFRFTRARGDYFMMKLRTAFSGYRLLSSSLFNSPETSIHLASTFILLLDISTFVPEPQSRAHPSPRDPLRLITPDSLRLLIAAHFIHTFHNDCLQSPLRDKETSGQDSPAAYSFNWPLLSQPSITKPPSWGSFKISRNISDPPQISHLRKKGNRNPDPQGFARAFPYYNIAYNYGRFLFL</sequence>
<keyword evidence="2" id="KW-1185">Reference proteome</keyword>
<evidence type="ECO:0000313" key="1">
    <source>
        <dbReference type="EMBL" id="KAF2669903.1"/>
    </source>
</evidence>
<dbReference type="EMBL" id="MU004234">
    <property type="protein sequence ID" value="KAF2669903.1"/>
    <property type="molecule type" value="Genomic_DNA"/>
</dbReference>
<evidence type="ECO:0000313" key="2">
    <source>
        <dbReference type="Proteomes" id="UP000799302"/>
    </source>
</evidence>
<dbReference type="Proteomes" id="UP000799302">
    <property type="component" value="Unassembled WGS sequence"/>
</dbReference>
<reference evidence="1" key="1">
    <citation type="journal article" date="2020" name="Stud. Mycol.">
        <title>101 Dothideomycetes genomes: a test case for predicting lifestyles and emergence of pathogens.</title>
        <authorList>
            <person name="Haridas S."/>
            <person name="Albert R."/>
            <person name="Binder M."/>
            <person name="Bloem J."/>
            <person name="Labutti K."/>
            <person name="Salamov A."/>
            <person name="Andreopoulos B."/>
            <person name="Baker S."/>
            <person name="Barry K."/>
            <person name="Bills G."/>
            <person name="Bluhm B."/>
            <person name="Cannon C."/>
            <person name="Castanera R."/>
            <person name="Culley D."/>
            <person name="Daum C."/>
            <person name="Ezra D."/>
            <person name="Gonzalez J."/>
            <person name="Henrissat B."/>
            <person name="Kuo A."/>
            <person name="Liang C."/>
            <person name="Lipzen A."/>
            <person name="Lutzoni F."/>
            <person name="Magnuson J."/>
            <person name="Mondo S."/>
            <person name="Nolan M."/>
            <person name="Ohm R."/>
            <person name="Pangilinan J."/>
            <person name="Park H.-J."/>
            <person name="Ramirez L."/>
            <person name="Alfaro M."/>
            <person name="Sun H."/>
            <person name="Tritt A."/>
            <person name="Yoshinaga Y."/>
            <person name="Zwiers L.-H."/>
            <person name="Turgeon B."/>
            <person name="Goodwin S."/>
            <person name="Spatafora J."/>
            <person name="Crous P."/>
            <person name="Grigoriev I."/>
        </authorList>
    </citation>
    <scope>NUCLEOTIDE SEQUENCE</scope>
    <source>
        <strain evidence="1">CBS 115976</strain>
    </source>
</reference>
<name>A0A6A6UEP7_9PEZI</name>
<accession>A0A6A6UEP7</accession>
<organism evidence="1 2">
    <name type="scientific">Microthyrium microscopicum</name>
    <dbReference type="NCBI Taxonomy" id="703497"/>
    <lineage>
        <taxon>Eukaryota</taxon>
        <taxon>Fungi</taxon>
        <taxon>Dikarya</taxon>
        <taxon>Ascomycota</taxon>
        <taxon>Pezizomycotina</taxon>
        <taxon>Dothideomycetes</taxon>
        <taxon>Dothideomycetes incertae sedis</taxon>
        <taxon>Microthyriales</taxon>
        <taxon>Microthyriaceae</taxon>
        <taxon>Microthyrium</taxon>
    </lineage>
</organism>
<gene>
    <name evidence="1" type="ORF">BT63DRAFT_454085</name>
</gene>
<dbReference type="AlphaFoldDB" id="A0A6A6UEP7"/>